<dbReference type="PROSITE" id="PS50262">
    <property type="entry name" value="G_PROTEIN_RECEP_F1_2"/>
    <property type="match status" value="1"/>
</dbReference>
<keyword evidence="6 10" id="KW-0472">Membrane</keyword>
<dbReference type="PANTHER" id="PTHR24248:SF125">
    <property type="entry name" value="DOPAMINE D2-LIKE RECEPTOR"/>
    <property type="match status" value="1"/>
</dbReference>
<name>A0ABY7G381_MYAAR</name>
<keyword evidence="5" id="KW-0297">G-protein coupled receptor</keyword>
<feature type="transmembrane region" description="Helical" evidence="10">
    <location>
        <begin position="423"/>
        <end position="446"/>
    </location>
</feature>
<evidence type="ECO:0000256" key="3">
    <source>
        <dbReference type="ARBA" id="ARBA00022692"/>
    </source>
</evidence>
<evidence type="ECO:0000256" key="9">
    <source>
        <dbReference type="ARBA" id="ARBA00023224"/>
    </source>
</evidence>
<dbReference type="EMBL" id="CP111026">
    <property type="protein sequence ID" value="WAR28927.1"/>
    <property type="molecule type" value="Genomic_DNA"/>
</dbReference>
<feature type="transmembrane region" description="Helical" evidence="10">
    <location>
        <begin position="66"/>
        <end position="84"/>
    </location>
</feature>
<evidence type="ECO:0000256" key="6">
    <source>
        <dbReference type="ARBA" id="ARBA00023136"/>
    </source>
</evidence>
<feature type="transmembrane region" description="Helical" evidence="10">
    <location>
        <begin position="31"/>
        <end position="54"/>
    </location>
</feature>
<keyword evidence="7" id="KW-1015">Disulfide bond</keyword>
<evidence type="ECO:0000256" key="2">
    <source>
        <dbReference type="ARBA" id="ARBA00022475"/>
    </source>
</evidence>
<proteinExistence type="predicted"/>
<evidence type="ECO:0000313" key="12">
    <source>
        <dbReference type="EMBL" id="WAR28927.1"/>
    </source>
</evidence>
<dbReference type="PRINTS" id="PR00237">
    <property type="entry name" value="GPCRRHODOPSN"/>
</dbReference>
<feature type="transmembrane region" description="Helical" evidence="10">
    <location>
        <begin position="104"/>
        <end position="125"/>
    </location>
</feature>
<keyword evidence="3 10" id="KW-0812">Transmembrane</keyword>
<dbReference type="SUPFAM" id="SSF81321">
    <property type="entry name" value="Family A G protein-coupled receptor-like"/>
    <property type="match status" value="1"/>
</dbReference>
<evidence type="ECO:0000256" key="1">
    <source>
        <dbReference type="ARBA" id="ARBA00004651"/>
    </source>
</evidence>
<sequence>MANVDTPISESGTMNLTLYDRLLPPGASYNWGVLLLGFVVVFGITGNVLVCLAISLEKRLQTVTNYFLLSLAVTDLLVCILVMPMSILNEFFGYWRFTAQACNVYITTDVLMCTSSILHLCSISVQRYLAIRSPLKTRNKSKSVVVAKIGVIWVAAVAISSPVTVLGALDQSNIFNNHQCLLNNDGFIIYGSILAFFIPLIIMVITYTLTVRLLRKQSKLCDPNSQDAKEGKPIIRRCKTSVRRHNSLSDCRLVNKDCYELFEKEKINNNSNPGHIYKQIPSIIPHSVSCESLYTANVTRKTFNVKEPSKSCFLDVPRLYTVNNSTETLTSSDIDISEEEESFSKFHVHDCSRKSSLTRTFIVKASSLLSLARYKHDKTTVRTEQKASKVLGLVFVIFVMLWLPFFIVNIIPALCDACPVNPTLVSTCAWLGWASSTINPIIYTTFNKTFKRAFIKLLTCKYHTTAESTCPLSKDVRKSNVIIRENSSDRELTLV</sequence>
<dbReference type="InterPro" id="IPR000276">
    <property type="entry name" value="GPCR_Rhodpsn"/>
</dbReference>
<evidence type="ECO:0000256" key="8">
    <source>
        <dbReference type="ARBA" id="ARBA00023170"/>
    </source>
</evidence>
<feature type="transmembrane region" description="Helical" evidence="10">
    <location>
        <begin position="390"/>
        <end position="411"/>
    </location>
</feature>
<feature type="transmembrane region" description="Helical" evidence="10">
    <location>
        <begin position="187"/>
        <end position="209"/>
    </location>
</feature>
<keyword evidence="13" id="KW-1185">Reference proteome</keyword>
<keyword evidence="2" id="KW-1003">Cell membrane</keyword>
<dbReference type="Pfam" id="PF00001">
    <property type="entry name" value="7tm_1"/>
    <property type="match status" value="1"/>
</dbReference>
<evidence type="ECO:0000256" key="4">
    <source>
        <dbReference type="ARBA" id="ARBA00022989"/>
    </source>
</evidence>
<evidence type="ECO:0000313" key="13">
    <source>
        <dbReference type="Proteomes" id="UP001164746"/>
    </source>
</evidence>
<organism evidence="12 13">
    <name type="scientific">Mya arenaria</name>
    <name type="common">Soft-shell clam</name>
    <dbReference type="NCBI Taxonomy" id="6604"/>
    <lineage>
        <taxon>Eukaryota</taxon>
        <taxon>Metazoa</taxon>
        <taxon>Spiralia</taxon>
        <taxon>Lophotrochozoa</taxon>
        <taxon>Mollusca</taxon>
        <taxon>Bivalvia</taxon>
        <taxon>Autobranchia</taxon>
        <taxon>Heteroconchia</taxon>
        <taxon>Euheterodonta</taxon>
        <taxon>Imparidentia</taxon>
        <taxon>Neoheterodontei</taxon>
        <taxon>Myida</taxon>
        <taxon>Myoidea</taxon>
        <taxon>Myidae</taxon>
        <taxon>Mya</taxon>
    </lineage>
</organism>
<evidence type="ECO:0000256" key="5">
    <source>
        <dbReference type="ARBA" id="ARBA00023040"/>
    </source>
</evidence>
<dbReference type="Proteomes" id="UP001164746">
    <property type="component" value="Chromosome 15"/>
</dbReference>
<evidence type="ECO:0000259" key="11">
    <source>
        <dbReference type="PROSITE" id="PS50262"/>
    </source>
</evidence>
<evidence type="ECO:0000256" key="10">
    <source>
        <dbReference type="SAM" id="Phobius"/>
    </source>
</evidence>
<evidence type="ECO:0000256" key="7">
    <source>
        <dbReference type="ARBA" id="ARBA00023157"/>
    </source>
</evidence>
<dbReference type="SMART" id="SM01381">
    <property type="entry name" value="7TM_GPCR_Srsx"/>
    <property type="match status" value="1"/>
</dbReference>
<gene>
    <name evidence="12" type="ORF">MAR_014631</name>
</gene>
<dbReference type="PANTHER" id="PTHR24248">
    <property type="entry name" value="ADRENERGIC RECEPTOR-RELATED G-PROTEIN COUPLED RECEPTOR"/>
    <property type="match status" value="1"/>
</dbReference>
<feature type="domain" description="G-protein coupled receptors family 1 profile" evidence="11">
    <location>
        <begin position="46"/>
        <end position="443"/>
    </location>
</feature>
<reference evidence="12" key="1">
    <citation type="submission" date="2022-11" db="EMBL/GenBank/DDBJ databases">
        <title>Centuries of genome instability and evolution in soft-shell clam transmissible cancer (bioRxiv).</title>
        <authorList>
            <person name="Hart S.F.M."/>
            <person name="Yonemitsu M.A."/>
            <person name="Giersch R.M."/>
            <person name="Beal B.F."/>
            <person name="Arriagada G."/>
            <person name="Davis B.W."/>
            <person name="Ostrander E.A."/>
            <person name="Goff S.P."/>
            <person name="Metzger M.J."/>
        </authorList>
    </citation>
    <scope>NUCLEOTIDE SEQUENCE</scope>
    <source>
        <strain evidence="12">MELC-2E11</strain>
        <tissue evidence="12">Siphon/mantle</tissue>
    </source>
</reference>
<protein>
    <submittedName>
        <fullName evidence="12">DRD2A-like protein</fullName>
    </submittedName>
</protein>
<comment type="subcellular location">
    <subcellularLocation>
        <location evidence="1">Cell membrane</location>
        <topology evidence="1">Multi-pass membrane protein</topology>
    </subcellularLocation>
</comment>
<dbReference type="Gene3D" id="1.20.1070.10">
    <property type="entry name" value="Rhodopsin 7-helix transmembrane proteins"/>
    <property type="match status" value="2"/>
</dbReference>
<keyword evidence="8" id="KW-0675">Receptor</keyword>
<keyword evidence="9" id="KW-0807">Transducer</keyword>
<dbReference type="InterPro" id="IPR017452">
    <property type="entry name" value="GPCR_Rhodpsn_7TM"/>
</dbReference>
<accession>A0ABY7G381</accession>
<feature type="transmembrane region" description="Helical" evidence="10">
    <location>
        <begin position="145"/>
        <end position="167"/>
    </location>
</feature>
<keyword evidence="4 10" id="KW-1133">Transmembrane helix</keyword>